<dbReference type="PATRIC" id="fig|246787.4.peg.5722"/>
<organism evidence="2 3">
    <name type="scientific">Bacteroides cellulosilyticus</name>
    <dbReference type="NCBI Taxonomy" id="246787"/>
    <lineage>
        <taxon>Bacteria</taxon>
        <taxon>Pseudomonadati</taxon>
        <taxon>Bacteroidota</taxon>
        <taxon>Bacteroidia</taxon>
        <taxon>Bacteroidales</taxon>
        <taxon>Bacteroidaceae</taxon>
        <taxon>Bacteroides</taxon>
    </lineage>
</organism>
<dbReference type="KEGG" id="bcel:BcellWH2_05545"/>
<protein>
    <submittedName>
        <fullName evidence="2">Uncharacterized protein</fullName>
    </submittedName>
</protein>
<feature type="region of interest" description="Disordered" evidence="1">
    <location>
        <begin position="1"/>
        <end position="29"/>
    </location>
</feature>
<name>A0A0P0G6R4_9BACE</name>
<accession>A0A0P0G6R4</accession>
<evidence type="ECO:0000313" key="3">
    <source>
        <dbReference type="Proteomes" id="UP000061809"/>
    </source>
</evidence>
<reference evidence="2 3" key="1">
    <citation type="journal article" date="2015" name="Science">
        <title>Genetic determinants of in vivo fitness and diet responsiveness in multiple human gut Bacteroides.</title>
        <authorList>
            <person name="Wu M."/>
            <person name="McNulty N.P."/>
            <person name="Rodionov D.A."/>
            <person name="Khoroshkin M.S."/>
            <person name="Griffin N.W."/>
            <person name="Cheng J."/>
            <person name="Latreille P."/>
            <person name="Kerstetter R.A."/>
            <person name="Terrapon N."/>
            <person name="Henrissat B."/>
            <person name="Osterman A.L."/>
            <person name="Gordon J.I."/>
        </authorList>
    </citation>
    <scope>NUCLEOTIDE SEQUENCE [LARGE SCALE GENOMIC DNA]</scope>
    <source>
        <strain evidence="2 3">WH2</strain>
    </source>
</reference>
<dbReference type="EMBL" id="CP012801">
    <property type="protein sequence ID" value="ALJ62743.1"/>
    <property type="molecule type" value="Genomic_DNA"/>
</dbReference>
<dbReference type="Proteomes" id="UP000061809">
    <property type="component" value="Chromosome"/>
</dbReference>
<gene>
    <name evidence="2" type="ORF">BcellWH2_05545</name>
</gene>
<proteinExistence type="predicted"/>
<sequence>MQNGHTNIRAPSPPMLPLEKYAPKTSPDQDLCRRCKKFIKKLNNKKK</sequence>
<evidence type="ECO:0000256" key="1">
    <source>
        <dbReference type="SAM" id="MobiDB-lite"/>
    </source>
</evidence>
<evidence type="ECO:0000313" key="2">
    <source>
        <dbReference type="EMBL" id="ALJ62743.1"/>
    </source>
</evidence>
<dbReference type="AlphaFoldDB" id="A0A0P0G6R4"/>